<organism evidence="5 6">
    <name type="scientific">Adineta steineri</name>
    <dbReference type="NCBI Taxonomy" id="433720"/>
    <lineage>
        <taxon>Eukaryota</taxon>
        <taxon>Metazoa</taxon>
        <taxon>Spiralia</taxon>
        <taxon>Gnathifera</taxon>
        <taxon>Rotifera</taxon>
        <taxon>Eurotatoria</taxon>
        <taxon>Bdelloidea</taxon>
        <taxon>Adinetida</taxon>
        <taxon>Adinetidae</taxon>
        <taxon>Adineta</taxon>
    </lineage>
</organism>
<feature type="compositionally biased region" description="Polar residues" evidence="3">
    <location>
        <begin position="645"/>
        <end position="662"/>
    </location>
</feature>
<dbReference type="Proteomes" id="UP000663860">
    <property type="component" value="Unassembled WGS sequence"/>
</dbReference>
<dbReference type="EMBL" id="CAJNOE010000089">
    <property type="protein sequence ID" value="CAF0892097.1"/>
    <property type="molecule type" value="Genomic_DNA"/>
</dbReference>
<feature type="compositionally biased region" description="Basic and acidic residues" evidence="3">
    <location>
        <begin position="300"/>
        <end position="313"/>
    </location>
</feature>
<evidence type="ECO:0000256" key="3">
    <source>
        <dbReference type="SAM" id="MobiDB-lite"/>
    </source>
</evidence>
<dbReference type="Pfam" id="PF00076">
    <property type="entry name" value="RRM_1"/>
    <property type="match status" value="1"/>
</dbReference>
<feature type="region of interest" description="Disordered" evidence="3">
    <location>
        <begin position="554"/>
        <end position="597"/>
    </location>
</feature>
<dbReference type="AlphaFoldDB" id="A0A813YZF4"/>
<keyword evidence="1 2" id="KW-0694">RNA-binding</keyword>
<dbReference type="InterPro" id="IPR035979">
    <property type="entry name" value="RBD_domain_sf"/>
</dbReference>
<evidence type="ECO:0000259" key="4">
    <source>
        <dbReference type="PROSITE" id="PS50102"/>
    </source>
</evidence>
<feature type="compositionally biased region" description="Basic and acidic residues" evidence="3">
    <location>
        <begin position="477"/>
        <end position="500"/>
    </location>
</feature>
<dbReference type="PANTHER" id="PTHR48025:SF1">
    <property type="entry name" value="RRM DOMAIN-CONTAINING PROTEIN"/>
    <property type="match status" value="1"/>
</dbReference>
<dbReference type="Gene3D" id="3.30.70.330">
    <property type="match status" value="1"/>
</dbReference>
<comment type="caution">
    <text evidence="5">The sequence shown here is derived from an EMBL/GenBank/DDBJ whole genome shotgun (WGS) entry which is preliminary data.</text>
</comment>
<feature type="compositionally biased region" description="Polar residues" evidence="3">
    <location>
        <begin position="456"/>
        <end position="472"/>
    </location>
</feature>
<sequence>MQIRTYTMSGPVKIVKTKLFIGNLDPSTQPEELNELCSPFGTVLEASVIKDYGFVHYGSIEEAEKAANALNNKDFHGKRLRVEHYGSIEEAEKAANALNNKDFHGKRLRVELSTSTVRHRPGQPEPASALRHSSRARTTARGNYNGVSRYHSGTSGGGGGGGPVRHTASSWARNESRPYSNIPLNHGTYDRSRPYDIRSDSRRYYDERRDNGYGTEYGEPAYLNISSGGQEGARHYRDLPAHIRADEYDPSRSYDRHLSTSAIDPYYTSGIPHEPPPPPPPAAIDPYQNYDPYQKHYASRPRDPGYPDQRDYDVYSNYRNGSYGITSSQGQFRHDLPVNLQQQQQQPPQGVYPPSHRQHHSYASGSSNLGQYYGAQQQEAEKAANALNNKDFHGKRLRVELSTSTVRHRPGQPEPASALRHSSRARTTARGNYNGVSRYHSGTSGGGGGGGPVRHTASSWARNESRPYSNIPLNHGTYDRSRPYDIRSDSRRYYDERRDNGYGTEYGEPAYLNISSGGQDGARHYRDLPAHIRADEYDPSRSYDRHLSTSAIDPYYSSGIPHEPPPPPAAIDPYQNYDPYQKHYASRPRDPGYPDQRDYDVYSNYRNGSYGITSSQGQFRHDLPVNLQQQPPQGVYPPSHRQHHSYASGSSNLGQYYGAQQR</sequence>
<feature type="region of interest" description="Disordered" evidence="3">
    <location>
        <begin position="402"/>
        <end position="519"/>
    </location>
</feature>
<proteinExistence type="predicted"/>
<feature type="domain" description="RRM" evidence="4">
    <location>
        <begin position="17"/>
        <end position="87"/>
    </location>
</feature>
<feature type="compositionally biased region" description="Polar residues" evidence="3">
    <location>
        <begin position="167"/>
        <end position="183"/>
    </location>
</feature>
<evidence type="ECO:0000256" key="1">
    <source>
        <dbReference type="ARBA" id="ARBA00022884"/>
    </source>
</evidence>
<evidence type="ECO:0000313" key="6">
    <source>
        <dbReference type="Proteomes" id="UP000663860"/>
    </source>
</evidence>
<name>A0A813YZF4_9BILA</name>
<dbReference type="GO" id="GO:0003729">
    <property type="term" value="F:mRNA binding"/>
    <property type="evidence" value="ECO:0007669"/>
    <property type="project" value="TreeGrafter"/>
</dbReference>
<gene>
    <name evidence="5" type="ORF">IZO911_LOCUS11778</name>
</gene>
<dbReference type="PANTHER" id="PTHR48025">
    <property type="entry name" value="OS02G0815200 PROTEIN"/>
    <property type="match status" value="1"/>
</dbReference>
<protein>
    <recommendedName>
        <fullName evidence="4">RRM domain-containing protein</fullName>
    </recommendedName>
</protein>
<reference evidence="5" key="1">
    <citation type="submission" date="2021-02" db="EMBL/GenBank/DDBJ databases">
        <authorList>
            <person name="Nowell W R."/>
        </authorList>
    </citation>
    <scope>NUCLEOTIDE SEQUENCE</scope>
</reference>
<feature type="compositionally biased region" description="Basic and acidic residues" evidence="3">
    <location>
        <begin position="587"/>
        <end position="597"/>
    </location>
</feature>
<feature type="compositionally biased region" description="Polar residues" evidence="3">
    <location>
        <begin position="317"/>
        <end position="331"/>
    </location>
</feature>
<dbReference type="SUPFAM" id="SSF54928">
    <property type="entry name" value="RNA-binding domain, RBD"/>
    <property type="match status" value="2"/>
</dbReference>
<evidence type="ECO:0000313" key="5">
    <source>
        <dbReference type="EMBL" id="CAF0892097.1"/>
    </source>
</evidence>
<dbReference type="InterPro" id="IPR050502">
    <property type="entry name" value="Euk_RNA-bind_prot"/>
</dbReference>
<feature type="compositionally biased region" description="Polar residues" evidence="3">
    <location>
        <begin position="136"/>
        <end position="146"/>
    </location>
</feature>
<dbReference type="GO" id="GO:0005634">
    <property type="term" value="C:nucleus"/>
    <property type="evidence" value="ECO:0007669"/>
    <property type="project" value="TreeGrafter"/>
</dbReference>
<feature type="compositionally biased region" description="Basic and acidic residues" evidence="3">
    <location>
        <begin position="188"/>
        <end position="211"/>
    </location>
</feature>
<feature type="compositionally biased region" description="Gly residues" evidence="3">
    <location>
        <begin position="443"/>
        <end position="452"/>
    </location>
</feature>
<feature type="compositionally biased region" description="Pro residues" evidence="3">
    <location>
        <begin position="273"/>
        <end position="283"/>
    </location>
</feature>
<evidence type="ECO:0000256" key="2">
    <source>
        <dbReference type="PROSITE-ProRule" id="PRU00176"/>
    </source>
</evidence>
<feature type="compositionally biased region" description="Gly residues" evidence="3">
    <location>
        <begin position="154"/>
        <end position="163"/>
    </location>
</feature>
<feature type="region of interest" description="Disordered" evidence="3">
    <location>
        <begin position="263"/>
        <end position="369"/>
    </location>
</feature>
<feature type="compositionally biased region" description="Polar residues" evidence="3">
    <location>
        <begin position="425"/>
        <end position="435"/>
    </location>
</feature>
<dbReference type="InterPro" id="IPR012677">
    <property type="entry name" value="Nucleotide-bd_a/b_plait_sf"/>
</dbReference>
<dbReference type="SMART" id="SM00360">
    <property type="entry name" value="RRM"/>
    <property type="match status" value="1"/>
</dbReference>
<feature type="region of interest" description="Disordered" evidence="3">
    <location>
        <begin position="611"/>
        <end position="662"/>
    </location>
</feature>
<feature type="region of interest" description="Disordered" evidence="3">
    <location>
        <begin position="115"/>
        <end position="233"/>
    </location>
</feature>
<dbReference type="InterPro" id="IPR000504">
    <property type="entry name" value="RRM_dom"/>
</dbReference>
<dbReference type="PROSITE" id="PS50102">
    <property type="entry name" value="RRM"/>
    <property type="match status" value="1"/>
</dbReference>
<accession>A0A813YZF4</accession>